<dbReference type="PROSITE" id="PS50835">
    <property type="entry name" value="IG_LIKE"/>
    <property type="match status" value="2"/>
</dbReference>
<keyword evidence="4" id="KW-0325">Glycoprotein</keyword>
<feature type="region of interest" description="Disordered" evidence="6">
    <location>
        <begin position="478"/>
        <end position="503"/>
    </location>
</feature>
<dbReference type="GO" id="GO:0098609">
    <property type="term" value="P:cell-cell adhesion"/>
    <property type="evidence" value="ECO:0007669"/>
    <property type="project" value="TreeGrafter"/>
</dbReference>
<dbReference type="AlphaFoldDB" id="A0A914BNH5"/>
<dbReference type="InterPro" id="IPR051275">
    <property type="entry name" value="Cell_adhesion_signaling"/>
</dbReference>
<dbReference type="InterPro" id="IPR003599">
    <property type="entry name" value="Ig_sub"/>
</dbReference>
<dbReference type="GO" id="GO:0005886">
    <property type="term" value="C:plasma membrane"/>
    <property type="evidence" value="ECO:0007669"/>
    <property type="project" value="TreeGrafter"/>
</dbReference>
<comment type="subcellular location">
    <subcellularLocation>
        <location evidence="1">Membrane</location>
        <topology evidence="1">Single-pass type I membrane protein</topology>
    </subcellularLocation>
</comment>
<keyword evidence="7" id="KW-1133">Transmembrane helix</keyword>
<evidence type="ECO:0000256" key="6">
    <source>
        <dbReference type="SAM" id="MobiDB-lite"/>
    </source>
</evidence>
<evidence type="ECO:0000259" key="9">
    <source>
        <dbReference type="PROSITE" id="PS50835"/>
    </source>
</evidence>
<keyword evidence="2 7" id="KW-0472">Membrane</keyword>
<dbReference type="RefSeq" id="XP_038077833.1">
    <property type="nucleotide sequence ID" value="XM_038221905.1"/>
</dbReference>
<dbReference type="InterPro" id="IPR036179">
    <property type="entry name" value="Ig-like_dom_sf"/>
</dbReference>
<dbReference type="GO" id="GO:0050839">
    <property type="term" value="F:cell adhesion molecule binding"/>
    <property type="evidence" value="ECO:0007669"/>
    <property type="project" value="TreeGrafter"/>
</dbReference>
<evidence type="ECO:0000256" key="1">
    <source>
        <dbReference type="ARBA" id="ARBA00004479"/>
    </source>
</evidence>
<dbReference type="SMART" id="SM00406">
    <property type="entry name" value="IGv"/>
    <property type="match status" value="1"/>
</dbReference>
<evidence type="ECO:0000256" key="5">
    <source>
        <dbReference type="ARBA" id="ARBA00023319"/>
    </source>
</evidence>
<protein>
    <recommendedName>
        <fullName evidence="9">Ig-like domain-containing protein</fullName>
    </recommendedName>
</protein>
<keyword evidence="7" id="KW-0812">Transmembrane</keyword>
<organism evidence="10 11">
    <name type="scientific">Patiria miniata</name>
    <name type="common">Bat star</name>
    <name type="synonym">Asterina miniata</name>
    <dbReference type="NCBI Taxonomy" id="46514"/>
    <lineage>
        <taxon>Eukaryota</taxon>
        <taxon>Metazoa</taxon>
        <taxon>Echinodermata</taxon>
        <taxon>Eleutherozoa</taxon>
        <taxon>Asterozoa</taxon>
        <taxon>Asteroidea</taxon>
        <taxon>Valvatacea</taxon>
        <taxon>Valvatida</taxon>
        <taxon>Asterinidae</taxon>
        <taxon>Patiria</taxon>
    </lineage>
</organism>
<dbReference type="Pfam" id="PF07686">
    <property type="entry name" value="V-set"/>
    <property type="match status" value="1"/>
</dbReference>
<dbReference type="SMART" id="SM00409">
    <property type="entry name" value="IG"/>
    <property type="match status" value="1"/>
</dbReference>
<feature type="signal peptide" evidence="8">
    <location>
        <begin position="1"/>
        <end position="23"/>
    </location>
</feature>
<dbReference type="PANTHER" id="PTHR11640">
    <property type="entry name" value="NEPHRIN"/>
    <property type="match status" value="1"/>
</dbReference>
<evidence type="ECO:0000256" key="7">
    <source>
        <dbReference type="SAM" id="Phobius"/>
    </source>
</evidence>
<dbReference type="InterPro" id="IPR013783">
    <property type="entry name" value="Ig-like_fold"/>
</dbReference>
<sequence>MAVWNGVRVLCFVIAVTITGVWAQLEPSFAVRPSATVGAVGHSVTIYCTIANLGRQHQVFWNVDAAQDFTLGPDTNVHASYPRFQFVGDRSSGQFNLQIANVSSTDEGTYICLVRDLTDEGPVKEAQAKLTVIDNPMSPDSGYPRCLRSPLRTVNMPTGVYMKDDTLTLTCTSKGGVPLPQHSWVRVNIDDTVNDLKSTTTAIVDVVTTEAKITLSSRDNQAYYKCIETHPARPGDDRDCMTPFSGSESRMDVRFAPEVDITPDVVTVEILGVTKVTLVCEANSNPPLTEKPQIILPVNKTGVYPNEMDRSLVEVEMTTDDIGKDFFCIAQNDLGVGEDRVDVQMGSFPTWLILVIIGGIAVVLFFVFVLIACVCCIDRPDPVEDVKEKDPNLLRVTPKRSTKRRSLRHEGEDEFLDDGMIPIDNFQGGHENLDVEEAREDKAEELAINSDFETGERGPRYQNVNEVMQEVNALDHPDDEILAPYNPEPPVDEAEPIPVDLVE</sequence>
<keyword evidence="8" id="KW-0732">Signal</keyword>
<keyword evidence="5" id="KW-0393">Immunoglobulin domain</keyword>
<dbReference type="InterPro" id="IPR013106">
    <property type="entry name" value="Ig_V-set"/>
</dbReference>
<keyword evidence="3" id="KW-1015">Disulfide bond</keyword>
<dbReference type="Gene3D" id="2.60.40.10">
    <property type="entry name" value="Immunoglobulins"/>
    <property type="match status" value="2"/>
</dbReference>
<dbReference type="PANTHER" id="PTHR11640:SF31">
    <property type="entry name" value="IRREGULAR CHIASM C-ROUGHEST PROTEIN-RELATED"/>
    <property type="match status" value="1"/>
</dbReference>
<evidence type="ECO:0000313" key="11">
    <source>
        <dbReference type="Proteomes" id="UP000887568"/>
    </source>
</evidence>
<dbReference type="InterPro" id="IPR007110">
    <property type="entry name" value="Ig-like_dom"/>
</dbReference>
<dbReference type="OMA" id="CRAENED"/>
<evidence type="ECO:0000256" key="3">
    <source>
        <dbReference type="ARBA" id="ARBA00023157"/>
    </source>
</evidence>
<evidence type="ECO:0000256" key="4">
    <source>
        <dbReference type="ARBA" id="ARBA00023180"/>
    </source>
</evidence>
<accession>A0A914BNH5</accession>
<dbReference type="Proteomes" id="UP000887568">
    <property type="component" value="Unplaced"/>
</dbReference>
<reference evidence="10" key="1">
    <citation type="submission" date="2022-11" db="UniProtKB">
        <authorList>
            <consortium name="EnsemblMetazoa"/>
        </authorList>
    </citation>
    <scope>IDENTIFICATION</scope>
</reference>
<evidence type="ECO:0000256" key="2">
    <source>
        <dbReference type="ARBA" id="ARBA00023136"/>
    </source>
</evidence>
<dbReference type="GeneID" id="119745517"/>
<proteinExistence type="predicted"/>
<name>A0A914BNH5_PATMI</name>
<dbReference type="SUPFAM" id="SSF48726">
    <property type="entry name" value="Immunoglobulin"/>
    <property type="match status" value="2"/>
</dbReference>
<keyword evidence="11" id="KW-1185">Reference proteome</keyword>
<evidence type="ECO:0000313" key="10">
    <source>
        <dbReference type="EnsemblMetazoa" id="XP_038077833.1"/>
    </source>
</evidence>
<dbReference type="OrthoDB" id="6413693at2759"/>
<evidence type="ECO:0000256" key="8">
    <source>
        <dbReference type="SAM" id="SignalP"/>
    </source>
</evidence>
<dbReference type="EnsemblMetazoa" id="XM_038221905.1">
    <property type="protein sequence ID" value="XP_038077833.1"/>
    <property type="gene ID" value="LOC119745517"/>
</dbReference>
<feature type="chain" id="PRO_5037757721" description="Ig-like domain-containing protein" evidence="8">
    <location>
        <begin position="24"/>
        <end position="503"/>
    </location>
</feature>
<feature type="transmembrane region" description="Helical" evidence="7">
    <location>
        <begin position="351"/>
        <end position="377"/>
    </location>
</feature>
<feature type="domain" description="Ig-like" evidence="9">
    <location>
        <begin position="144"/>
        <end position="242"/>
    </location>
</feature>
<feature type="domain" description="Ig-like" evidence="9">
    <location>
        <begin position="27"/>
        <end position="131"/>
    </location>
</feature>
<dbReference type="GO" id="GO:0005911">
    <property type="term" value="C:cell-cell junction"/>
    <property type="evidence" value="ECO:0007669"/>
    <property type="project" value="TreeGrafter"/>
</dbReference>